<dbReference type="EMBL" id="CP013067">
    <property type="protein sequence ID" value="ALP41043.1"/>
    <property type="molecule type" value="Genomic_DNA"/>
</dbReference>
<gene>
    <name evidence="1" type="ORF">WL1483_1624</name>
</gene>
<organism evidence="1 2">
    <name type="scientific">Aeromonas schubertii</name>
    <dbReference type="NCBI Taxonomy" id="652"/>
    <lineage>
        <taxon>Bacteria</taxon>
        <taxon>Pseudomonadati</taxon>
        <taxon>Pseudomonadota</taxon>
        <taxon>Gammaproteobacteria</taxon>
        <taxon>Aeromonadales</taxon>
        <taxon>Aeromonadaceae</taxon>
        <taxon>Aeromonas</taxon>
    </lineage>
</organism>
<evidence type="ECO:0000313" key="2">
    <source>
        <dbReference type="Proteomes" id="UP000058114"/>
    </source>
</evidence>
<sequence length="53" mass="5466">MSGHYGAWDKARDNPQPGCGGRCSAELLAYDGDLDAALPHRGEGAISAAYCIG</sequence>
<dbReference type="AlphaFoldDB" id="A0A0S2SH50"/>
<name>A0A0S2SH50_9GAMM</name>
<dbReference type="Proteomes" id="UP000058114">
    <property type="component" value="Chromosome"/>
</dbReference>
<dbReference type="KEGG" id="asr:WL1483_1624"/>
<reference evidence="1 2" key="2">
    <citation type="journal article" date="2016" name="Genome Announc.">
        <title>Complete Genome Sequence of the Highly Virulent Aeromonas schubertii Strain WL1483, Isolated from Diseased Snakehead Fish (Channa argus) in China.</title>
        <authorList>
            <person name="Liu L."/>
            <person name="Li N."/>
            <person name="Zhang D."/>
            <person name="Fu X."/>
            <person name="Shi C."/>
            <person name="Lin Q."/>
            <person name="Hao G."/>
        </authorList>
    </citation>
    <scope>NUCLEOTIDE SEQUENCE [LARGE SCALE GENOMIC DNA]</scope>
    <source>
        <strain evidence="1 2">WL1483</strain>
    </source>
</reference>
<accession>A0A0S2SH50</accession>
<reference evidence="2" key="1">
    <citation type="submission" date="2015-10" db="EMBL/GenBank/DDBJ databases">
        <title>Complete Genome Sequence of Aeromonas schubertii strain WL1483.</title>
        <authorList>
            <person name="Liu L."/>
        </authorList>
    </citation>
    <scope>NUCLEOTIDE SEQUENCE [LARGE SCALE GENOMIC DNA]</scope>
    <source>
        <strain evidence="2">WL1483</strain>
    </source>
</reference>
<evidence type="ECO:0000313" key="1">
    <source>
        <dbReference type="EMBL" id="ALP41043.1"/>
    </source>
</evidence>
<protein>
    <submittedName>
        <fullName evidence="1">Uncharacterized protein</fullName>
    </submittedName>
</protein>
<proteinExistence type="predicted"/>
<dbReference type="PATRIC" id="fig|652.5.peg.779"/>